<proteinExistence type="predicted"/>
<keyword evidence="3" id="KW-1185">Reference proteome</keyword>
<feature type="region of interest" description="Disordered" evidence="1">
    <location>
        <begin position="361"/>
        <end position="390"/>
    </location>
</feature>
<dbReference type="PANTHER" id="PTHR33233:SF14">
    <property type="entry name" value="ENDONUCLEASE_EXONUCLEASE_PHOSPHATASE"/>
    <property type="match status" value="1"/>
</dbReference>
<feature type="compositionally biased region" description="Polar residues" evidence="1">
    <location>
        <begin position="302"/>
        <end position="315"/>
    </location>
</feature>
<evidence type="ECO:0000313" key="2">
    <source>
        <dbReference type="EMBL" id="OIT36850.1"/>
    </source>
</evidence>
<dbReference type="Gramene" id="OIT36850">
    <property type="protein sequence ID" value="OIT36850"/>
    <property type="gene ID" value="A4A49_07207"/>
</dbReference>
<evidence type="ECO:0000256" key="1">
    <source>
        <dbReference type="SAM" id="MobiDB-lite"/>
    </source>
</evidence>
<feature type="region of interest" description="Disordered" evidence="1">
    <location>
        <begin position="57"/>
        <end position="76"/>
    </location>
</feature>
<feature type="compositionally biased region" description="Polar residues" evidence="1">
    <location>
        <begin position="372"/>
        <end position="390"/>
    </location>
</feature>
<reference evidence="2" key="1">
    <citation type="submission" date="2016-11" db="EMBL/GenBank/DDBJ databases">
        <title>The genome of Nicotiana attenuata.</title>
        <authorList>
            <person name="Xu S."/>
            <person name="Brockmoeller T."/>
            <person name="Gaquerel E."/>
            <person name="Navarro A."/>
            <person name="Kuhl H."/>
            <person name="Gase K."/>
            <person name="Ling Z."/>
            <person name="Zhou W."/>
            <person name="Kreitzer C."/>
            <person name="Stanke M."/>
            <person name="Tang H."/>
            <person name="Lyons E."/>
            <person name="Pandey P."/>
            <person name="Pandey S.P."/>
            <person name="Timmermann B."/>
            <person name="Baldwin I.T."/>
        </authorList>
    </citation>
    <scope>NUCLEOTIDE SEQUENCE [LARGE SCALE GENOMIC DNA]</scope>
    <source>
        <strain evidence="2">UT</strain>
    </source>
</reference>
<dbReference type="EMBL" id="MJEQ01000382">
    <property type="protein sequence ID" value="OIT36850.1"/>
    <property type="molecule type" value="Genomic_DNA"/>
</dbReference>
<dbReference type="AlphaFoldDB" id="A0A314L5H2"/>
<feature type="compositionally biased region" description="Low complexity" evidence="1">
    <location>
        <begin position="260"/>
        <end position="275"/>
    </location>
</feature>
<evidence type="ECO:0000313" key="3">
    <source>
        <dbReference type="Proteomes" id="UP000187609"/>
    </source>
</evidence>
<sequence length="390" mass="41838">MQPRSSWSITRGLAATLKSPGTQSTTIKDAGKTPMEQWPPLSATKEGMKTPPAMVISSEKLASGAPTKNVNPSSSKTEAIERNLIEISGELGAIGDKGVASKSQGKLPTVDVETGQKQWANLFIGNRLAAAKGMDLSFIAPIPENGEDVEEVTQKWKQALILYVVGGAPTIGAMERFIERNLIEISGELGAIGDKGVASKSQGKLPTVDVETGQKQWANLFIGNRLAAAKGMDLSFIAPIPENGHKCKSGDQLGQKPKSKNQNQKQKQKQEWQPKTVLKVQEAQAPTADNGQHEMAIPSAGENGSTSLVNPNSRPTKGDENQAWQKVIGKSAAKSRETQVVDTVNMINGFKILTESRLQLPVPRQMEEGTSRQRSNTGQDGPSQSLFIPV</sequence>
<name>A0A314L5H2_NICAT</name>
<protein>
    <submittedName>
        <fullName evidence="2">Uncharacterized protein</fullName>
    </submittedName>
</protein>
<comment type="caution">
    <text evidence="2">The sequence shown here is derived from an EMBL/GenBank/DDBJ whole genome shotgun (WGS) entry which is preliminary data.</text>
</comment>
<dbReference type="Proteomes" id="UP000187609">
    <property type="component" value="Unassembled WGS sequence"/>
</dbReference>
<feature type="compositionally biased region" description="Polar residues" evidence="1">
    <location>
        <begin position="66"/>
        <end position="76"/>
    </location>
</feature>
<feature type="region of interest" description="Disordered" evidence="1">
    <location>
        <begin position="1"/>
        <end position="49"/>
    </location>
</feature>
<accession>A0A314L5H2</accession>
<feature type="region of interest" description="Disordered" evidence="1">
    <location>
        <begin position="245"/>
        <end position="321"/>
    </location>
</feature>
<gene>
    <name evidence="2" type="ORF">A4A49_07207</name>
</gene>
<organism evidence="2 3">
    <name type="scientific">Nicotiana attenuata</name>
    <name type="common">Coyote tobacco</name>
    <dbReference type="NCBI Taxonomy" id="49451"/>
    <lineage>
        <taxon>Eukaryota</taxon>
        <taxon>Viridiplantae</taxon>
        <taxon>Streptophyta</taxon>
        <taxon>Embryophyta</taxon>
        <taxon>Tracheophyta</taxon>
        <taxon>Spermatophyta</taxon>
        <taxon>Magnoliopsida</taxon>
        <taxon>eudicotyledons</taxon>
        <taxon>Gunneridae</taxon>
        <taxon>Pentapetalae</taxon>
        <taxon>asterids</taxon>
        <taxon>lamiids</taxon>
        <taxon>Solanales</taxon>
        <taxon>Solanaceae</taxon>
        <taxon>Nicotianoideae</taxon>
        <taxon>Nicotianeae</taxon>
        <taxon>Nicotiana</taxon>
    </lineage>
</organism>
<dbReference type="PANTHER" id="PTHR33233">
    <property type="entry name" value="ENDONUCLEASE/EXONUCLEASE/PHOSPHATASE"/>
    <property type="match status" value="1"/>
</dbReference>